<dbReference type="PROSITE" id="PS50088">
    <property type="entry name" value="ANK_REPEAT"/>
    <property type="match status" value="4"/>
</dbReference>
<dbReference type="Pfam" id="PF25521">
    <property type="entry name" value="WHD_TANC1"/>
    <property type="match status" value="1"/>
</dbReference>
<sequence length="777" mass="86962">MTLSTCFGCLVIAVDGTDEAEFHRSEDGRSIATFICNLVAHLPPWVRFIVSCNADTSLIFDDIMTRRIRLDDIALDERVVRDSRMLVDYRLSMVPELDNHLLSNTRRSIIDPFGDLIDRIVYAANGNVLYIRLLIRSPSVFARVVPVLNVFLASLRPLDRNGLLSVLNAAHSDVPMIEAQLDEMHGHILLALHLTELAPLNNAQTFELTHHLLKAHPYKYMHGKYIPEFTSSKDGQVHWVKRCSSDIKRALLNQRNMFYPNTKVTRLLFMAGAEVNAVDPASGLTALHKAVAAGNAHLVSLLLSQEEPIQESQELIRKSPVSCLISHLKKRPWKRRRSLSAKSIAEKVSELSRLVTIRFKRSTEDLWEESPSVLTIAAEHGHMDLMPLLMPLDAMKTADKALEAGARNGHVKVIRYLLAQKWLDEEQRRAAIENAMVAAAGAGQTEVCEQLVDAYDCHDFAKAMCAACEHGRADTVQFFLSRGASLSTMQWPPERPALICAVESGSWDLVVAVLALPNCDLECRDAFGRTPVIAAARCAHVGLIDMLVNKGANINQRDENGWTALMHAVHKNHLPSVQLLLDRDAEITGKDKNGKTLAHIACATASRSIVDRLLEAGMLIEEADNDGLYPLQVAIQQRNKPALEALLGRKKRFEDAMHRLHYALNKCEMCSQNEKLLDMQCGLIKARQQIIISMARVLRRQGRTQQAIEICSTIDPTACEQVRFESLLLRAKCHFDLHDIERAKANVRAAIQLRPDHDEARHLLNTLMLPCTNIARL</sequence>
<dbReference type="PANTHER" id="PTHR24166">
    <property type="entry name" value="ROLLING PEBBLES, ISOFORM B"/>
    <property type="match status" value="1"/>
</dbReference>
<keyword evidence="2" id="KW-0677">Repeat</keyword>
<evidence type="ECO:0000256" key="4">
    <source>
        <dbReference type="ARBA" id="ARBA00023043"/>
    </source>
</evidence>
<feature type="domain" description="TANC1/2-like AAA+ ATPase lid" evidence="7">
    <location>
        <begin position="71"/>
        <end position="135"/>
    </location>
</feature>
<evidence type="ECO:0000259" key="8">
    <source>
        <dbReference type="Pfam" id="PF25521"/>
    </source>
</evidence>
<dbReference type="AlphaFoldDB" id="A0A0D6LKK3"/>
<feature type="repeat" description="ANK" evidence="6">
    <location>
        <begin position="560"/>
        <end position="592"/>
    </location>
</feature>
<dbReference type="SUPFAM" id="SSF48403">
    <property type="entry name" value="Ankyrin repeat"/>
    <property type="match status" value="2"/>
</dbReference>
<name>A0A0D6LKK3_9BILA</name>
<dbReference type="EMBL" id="KE125095">
    <property type="protein sequence ID" value="EPB71678.1"/>
    <property type="molecule type" value="Genomic_DNA"/>
</dbReference>
<comment type="similarity">
    <text evidence="5">Belongs to the TANC family.</text>
</comment>
<dbReference type="InterPro" id="IPR050889">
    <property type="entry name" value="Dendritic_Spine_Reg/Scaffold"/>
</dbReference>
<keyword evidence="10" id="KW-1185">Reference proteome</keyword>
<dbReference type="InterPro" id="IPR011990">
    <property type="entry name" value="TPR-like_helical_dom_sf"/>
</dbReference>
<protein>
    <submittedName>
        <fullName evidence="9">Tetratricopeptide repeat protein</fullName>
    </submittedName>
</protein>
<dbReference type="Proteomes" id="UP000054495">
    <property type="component" value="Unassembled WGS sequence"/>
</dbReference>
<evidence type="ECO:0000313" key="10">
    <source>
        <dbReference type="Proteomes" id="UP000054495"/>
    </source>
</evidence>
<dbReference type="Pfam" id="PF12796">
    <property type="entry name" value="Ank_2"/>
    <property type="match status" value="1"/>
</dbReference>
<reference evidence="9 10" key="1">
    <citation type="submission" date="2013-05" db="EMBL/GenBank/DDBJ databases">
        <title>Draft genome of the parasitic nematode Anyclostoma ceylanicum.</title>
        <authorList>
            <person name="Mitreva M."/>
        </authorList>
    </citation>
    <scope>NUCLEOTIDE SEQUENCE [LARGE SCALE GENOMIC DNA]</scope>
</reference>
<feature type="repeat" description="ANK" evidence="6">
    <location>
        <begin position="527"/>
        <end position="559"/>
    </location>
</feature>
<evidence type="ECO:0000256" key="5">
    <source>
        <dbReference type="ARBA" id="ARBA00038259"/>
    </source>
</evidence>
<evidence type="ECO:0000256" key="3">
    <source>
        <dbReference type="ARBA" id="ARBA00022803"/>
    </source>
</evidence>
<gene>
    <name evidence="9" type="ORF">ANCCEY_09226</name>
</gene>
<dbReference type="InterPro" id="IPR058056">
    <property type="entry name" value="WH_TANC1/2"/>
</dbReference>
<dbReference type="InterPro" id="IPR002110">
    <property type="entry name" value="Ankyrin_rpt"/>
</dbReference>
<evidence type="ECO:0000256" key="2">
    <source>
        <dbReference type="ARBA" id="ARBA00022737"/>
    </source>
</evidence>
<accession>A0A0D6LKK3</accession>
<dbReference type="InterPro" id="IPR036770">
    <property type="entry name" value="Ankyrin_rpt-contain_sf"/>
</dbReference>
<proteinExistence type="inferred from homology"/>
<dbReference type="PANTHER" id="PTHR24166:SF48">
    <property type="entry name" value="PROTEIN VAPYRIN"/>
    <property type="match status" value="1"/>
</dbReference>
<dbReference type="SUPFAM" id="SSF48452">
    <property type="entry name" value="TPR-like"/>
    <property type="match status" value="1"/>
</dbReference>
<evidence type="ECO:0000256" key="6">
    <source>
        <dbReference type="PROSITE-ProRule" id="PRU00023"/>
    </source>
</evidence>
<dbReference type="Gene3D" id="1.25.40.20">
    <property type="entry name" value="Ankyrin repeat-containing domain"/>
    <property type="match status" value="3"/>
</dbReference>
<dbReference type="Pfam" id="PF13637">
    <property type="entry name" value="Ank_4"/>
    <property type="match status" value="1"/>
</dbReference>
<dbReference type="Gene3D" id="1.25.40.10">
    <property type="entry name" value="Tetratricopeptide repeat domain"/>
    <property type="match status" value="1"/>
</dbReference>
<dbReference type="PROSITE" id="PS50297">
    <property type="entry name" value="ANK_REP_REGION"/>
    <property type="match status" value="3"/>
</dbReference>
<dbReference type="SMART" id="SM00248">
    <property type="entry name" value="ANK"/>
    <property type="match status" value="8"/>
</dbReference>
<evidence type="ECO:0000259" key="7">
    <source>
        <dbReference type="Pfam" id="PF25520"/>
    </source>
</evidence>
<evidence type="ECO:0000313" key="9">
    <source>
        <dbReference type="EMBL" id="EPB71678.1"/>
    </source>
</evidence>
<feature type="repeat" description="ANK" evidence="6">
    <location>
        <begin position="593"/>
        <end position="625"/>
    </location>
</feature>
<feature type="repeat" description="ANK" evidence="6">
    <location>
        <begin position="282"/>
        <end position="314"/>
    </location>
</feature>
<organism evidence="9 10">
    <name type="scientific">Ancylostoma ceylanicum</name>
    <dbReference type="NCBI Taxonomy" id="53326"/>
    <lineage>
        <taxon>Eukaryota</taxon>
        <taxon>Metazoa</taxon>
        <taxon>Ecdysozoa</taxon>
        <taxon>Nematoda</taxon>
        <taxon>Chromadorea</taxon>
        <taxon>Rhabditida</taxon>
        <taxon>Rhabditina</taxon>
        <taxon>Rhabditomorpha</taxon>
        <taxon>Strongyloidea</taxon>
        <taxon>Ancylostomatidae</taxon>
        <taxon>Ancylostomatinae</taxon>
        <taxon>Ancylostoma</taxon>
    </lineage>
</organism>
<dbReference type="InterPro" id="IPR058018">
    <property type="entry name" value="AAA_lid_TANC1/2"/>
</dbReference>
<evidence type="ECO:0000256" key="1">
    <source>
        <dbReference type="ARBA" id="ARBA00022553"/>
    </source>
</evidence>
<keyword evidence="3" id="KW-0802">TPR repeat</keyword>
<keyword evidence="1" id="KW-0597">Phosphoprotein</keyword>
<dbReference type="Pfam" id="PF25520">
    <property type="entry name" value="AAA_lid_TANC1"/>
    <property type="match status" value="1"/>
</dbReference>
<keyword evidence="4 6" id="KW-0040">ANK repeat</keyword>
<feature type="domain" description="TANC1/2-like winged helix" evidence="8">
    <location>
        <begin position="182"/>
        <end position="247"/>
    </location>
</feature>